<name>A0A8S1Q4H7_9CILI</name>
<dbReference type="EMBL" id="CAJJDN010000096">
    <property type="protein sequence ID" value="CAD8110566.1"/>
    <property type="molecule type" value="Genomic_DNA"/>
</dbReference>
<gene>
    <name evidence="1" type="ORF">PSON_ATCC_30995.1.T0960051</name>
</gene>
<accession>A0A8S1Q4H7</accession>
<keyword evidence="2" id="KW-1185">Reference proteome</keyword>
<dbReference type="Proteomes" id="UP000692954">
    <property type="component" value="Unassembled WGS sequence"/>
</dbReference>
<evidence type="ECO:0000313" key="2">
    <source>
        <dbReference type="Proteomes" id="UP000692954"/>
    </source>
</evidence>
<dbReference type="AlphaFoldDB" id="A0A8S1Q4H7"/>
<sequence>MVEKPYNEKVKQIDQSQKIEIYDQKEMKLLKVWLKDRKEAEQIRNKGKVEKFYYGFIQSHLLIQEYKRVLKFNQFTNDLNKSTKKKLEGIALLKFLPETPQIEPKSYQPHLDLYKF</sequence>
<organism evidence="1 2">
    <name type="scientific">Paramecium sonneborni</name>
    <dbReference type="NCBI Taxonomy" id="65129"/>
    <lineage>
        <taxon>Eukaryota</taxon>
        <taxon>Sar</taxon>
        <taxon>Alveolata</taxon>
        <taxon>Ciliophora</taxon>
        <taxon>Intramacronucleata</taxon>
        <taxon>Oligohymenophorea</taxon>
        <taxon>Peniculida</taxon>
        <taxon>Parameciidae</taxon>
        <taxon>Paramecium</taxon>
    </lineage>
</organism>
<proteinExistence type="predicted"/>
<reference evidence="1" key="1">
    <citation type="submission" date="2021-01" db="EMBL/GenBank/DDBJ databases">
        <authorList>
            <consortium name="Genoscope - CEA"/>
            <person name="William W."/>
        </authorList>
    </citation>
    <scope>NUCLEOTIDE SEQUENCE</scope>
</reference>
<protein>
    <submittedName>
        <fullName evidence="1">Uncharacterized protein</fullName>
    </submittedName>
</protein>
<evidence type="ECO:0000313" key="1">
    <source>
        <dbReference type="EMBL" id="CAD8110566.1"/>
    </source>
</evidence>
<comment type="caution">
    <text evidence="1">The sequence shown here is derived from an EMBL/GenBank/DDBJ whole genome shotgun (WGS) entry which is preliminary data.</text>
</comment>